<reference evidence="1" key="1">
    <citation type="journal article" date="2019" name="Sci. Rep.">
        <title>Draft genome of Tanacetum cinerariifolium, the natural source of mosquito coil.</title>
        <authorList>
            <person name="Yamashiro T."/>
            <person name="Shiraishi A."/>
            <person name="Satake H."/>
            <person name="Nakayama K."/>
        </authorList>
    </citation>
    <scope>NUCLEOTIDE SEQUENCE</scope>
</reference>
<proteinExistence type="predicted"/>
<dbReference type="EMBL" id="BKCJ010000207">
    <property type="protein sequence ID" value="GEU30975.1"/>
    <property type="molecule type" value="Genomic_DNA"/>
</dbReference>
<gene>
    <name evidence="1" type="ORF">Tci_002953</name>
</gene>
<comment type="caution">
    <text evidence="1">The sequence shown here is derived from an EMBL/GenBank/DDBJ whole genome shotgun (WGS) entry which is preliminary data.</text>
</comment>
<name>A0A6L2J4U4_TANCI</name>
<evidence type="ECO:0000313" key="1">
    <source>
        <dbReference type="EMBL" id="GEU30975.1"/>
    </source>
</evidence>
<accession>A0A6L2J4U4</accession>
<protein>
    <submittedName>
        <fullName evidence="1">Uncharacterized protein</fullName>
    </submittedName>
</protein>
<dbReference type="AlphaFoldDB" id="A0A6L2J4U4"/>
<organism evidence="1">
    <name type="scientific">Tanacetum cinerariifolium</name>
    <name type="common">Dalmatian daisy</name>
    <name type="synonym">Chrysanthemum cinerariifolium</name>
    <dbReference type="NCBI Taxonomy" id="118510"/>
    <lineage>
        <taxon>Eukaryota</taxon>
        <taxon>Viridiplantae</taxon>
        <taxon>Streptophyta</taxon>
        <taxon>Embryophyta</taxon>
        <taxon>Tracheophyta</taxon>
        <taxon>Spermatophyta</taxon>
        <taxon>Magnoliopsida</taxon>
        <taxon>eudicotyledons</taxon>
        <taxon>Gunneridae</taxon>
        <taxon>Pentapetalae</taxon>
        <taxon>asterids</taxon>
        <taxon>campanulids</taxon>
        <taxon>Asterales</taxon>
        <taxon>Asteraceae</taxon>
        <taxon>Asteroideae</taxon>
        <taxon>Anthemideae</taxon>
        <taxon>Anthemidinae</taxon>
        <taxon>Tanacetum</taxon>
    </lineage>
</organism>
<sequence length="310" mass="35727">MKFCFNSSQFFACSGDIQSNHILATPTRVRGNTRRKAKSFMLNRLATSSTFAICSIAFSVELPEKFEIDFENNRKVNMRKLKNVKDIKEKGDKGGNMVSSYTRVGMVNLPYYPANPMFKEKKAFLRVPLASIASPYPIDKNHSLKTLWKEDQKESWFLDLEVHPHVVGLMVLDLKIHQFLVFRVLKRLGEDISKLILGENEITGLFEIAIALVLSQNIGQNLNILDTKDQEWEYLLGLLAIRETIDETDEKGTIKIGIVFGTESDHHLRFHQFEVNDHFNHCDQFDQLDHFGQLGLQLQEQLVQDFHRVL</sequence>